<dbReference type="CDD" id="cd14773">
    <property type="entry name" value="TrHb2_PhHbO-like_O"/>
    <property type="match status" value="1"/>
</dbReference>
<evidence type="ECO:0000313" key="8">
    <source>
        <dbReference type="Proteomes" id="UP000664654"/>
    </source>
</evidence>
<evidence type="ECO:0000256" key="1">
    <source>
        <dbReference type="ARBA" id="ARBA00022448"/>
    </source>
</evidence>
<dbReference type="SUPFAM" id="SSF46458">
    <property type="entry name" value="Globin-like"/>
    <property type="match status" value="1"/>
</dbReference>
<dbReference type="InterPro" id="IPR001486">
    <property type="entry name" value="Hemoglobin_trunc"/>
</dbReference>
<dbReference type="GO" id="GO:0005344">
    <property type="term" value="F:oxygen carrier activity"/>
    <property type="evidence" value="ECO:0007669"/>
    <property type="project" value="InterPro"/>
</dbReference>
<organism evidence="7 8">
    <name type="scientific">Bowmanella dokdonensis</name>
    <dbReference type="NCBI Taxonomy" id="751969"/>
    <lineage>
        <taxon>Bacteria</taxon>
        <taxon>Pseudomonadati</taxon>
        <taxon>Pseudomonadota</taxon>
        <taxon>Gammaproteobacteria</taxon>
        <taxon>Alteromonadales</taxon>
        <taxon>Alteromonadaceae</taxon>
        <taxon>Bowmanella</taxon>
    </lineage>
</organism>
<dbReference type="Gene3D" id="1.10.490.10">
    <property type="entry name" value="Globins"/>
    <property type="match status" value="1"/>
</dbReference>
<dbReference type="GO" id="GO:0020037">
    <property type="term" value="F:heme binding"/>
    <property type="evidence" value="ECO:0007669"/>
    <property type="project" value="InterPro"/>
</dbReference>
<name>A0A939DN89_9ALTE</name>
<keyword evidence="1" id="KW-0813">Transport</keyword>
<dbReference type="GO" id="GO:0046872">
    <property type="term" value="F:metal ion binding"/>
    <property type="evidence" value="ECO:0007669"/>
    <property type="project" value="UniProtKB-KW"/>
</dbReference>
<evidence type="ECO:0000256" key="3">
    <source>
        <dbReference type="ARBA" id="ARBA00022723"/>
    </source>
</evidence>
<keyword evidence="3" id="KW-0479">Metal-binding</keyword>
<evidence type="ECO:0000256" key="5">
    <source>
        <dbReference type="ARBA" id="ARBA00034496"/>
    </source>
</evidence>
<dbReference type="PANTHER" id="PTHR47366:SF1">
    <property type="entry name" value="TWO-ON-TWO HEMOGLOBIN-3"/>
    <property type="match status" value="1"/>
</dbReference>
<dbReference type="InterPro" id="IPR012292">
    <property type="entry name" value="Globin/Proto"/>
</dbReference>
<dbReference type="InterPro" id="IPR009050">
    <property type="entry name" value="Globin-like_sf"/>
</dbReference>
<evidence type="ECO:0000313" key="7">
    <source>
        <dbReference type="EMBL" id="MBN7825904.1"/>
    </source>
</evidence>
<evidence type="ECO:0000256" key="4">
    <source>
        <dbReference type="ARBA" id="ARBA00023004"/>
    </source>
</evidence>
<dbReference type="Proteomes" id="UP000664654">
    <property type="component" value="Unassembled WGS sequence"/>
</dbReference>
<dbReference type="AlphaFoldDB" id="A0A939DN89"/>
<dbReference type="Pfam" id="PF01152">
    <property type="entry name" value="Bac_globin"/>
    <property type="match status" value="1"/>
</dbReference>
<dbReference type="GO" id="GO:0019825">
    <property type="term" value="F:oxygen binding"/>
    <property type="evidence" value="ECO:0007669"/>
    <property type="project" value="InterPro"/>
</dbReference>
<keyword evidence="4" id="KW-0408">Iron</keyword>
<comment type="caution">
    <text evidence="7">The sequence shown here is derived from an EMBL/GenBank/DDBJ whole genome shotgun (WGS) entry which is preliminary data.</text>
</comment>
<dbReference type="InterPro" id="IPR044203">
    <property type="entry name" value="GlbO/GLB3-like"/>
</dbReference>
<protein>
    <submittedName>
        <fullName evidence="7">Group II truncated hemoglobin</fullName>
    </submittedName>
</protein>
<evidence type="ECO:0000256" key="6">
    <source>
        <dbReference type="PIRSR" id="PIRSR601486-1"/>
    </source>
</evidence>
<evidence type="ECO:0000256" key="2">
    <source>
        <dbReference type="ARBA" id="ARBA00022617"/>
    </source>
</evidence>
<feature type="binding site" description="distal binding residue" evidence="6">
    <location>
        <position position="135"/>
    </location>
    <ligand>
        <name>heme</name>
        <dbReference type="ChEBI" id="CHEBI:30413"/>
    </ligand>
    <ligandPart>
        <name>Fe</name>
        <dbReference type="ChEBI" id="CHEBI:18248"/>
    </ligandPart>
</feature>
<accession>A0A939DN89</accession>
<keyword evidence="8" id="KW-1185">Reference proteome</keyword>
<gene>
    <name evidence="7" type="ORF">J0A66_11765</name>
</gene>
<proteinExistence type="inferred from homology"/>
<dbReference type="PANTHER" id="PTHR47366">
    <property type="entry name" value="TWO-ON-TWO HEMOGLOBIN-3"/>
    <property type="match status" value="1"/>
</dbReference>
<sequence>MKNWLSRLTQKRTDDKPSSLYELIGGEKVAAKLCQRFYDIMEEEVNVAELRAIHPQDLTQTRQKFYEFMTGWLGGPPLFESKYGHPRLRARHLHARIDDQLVNQWLYCMKLALEQSVKDRKLRQVIWQNLLPLAHHMKNHSAISESQLRG</sequence>
<keyword evidence="2 6" id="KW-0349">Heme</keyword>
<reference evidence="7" key="1">
    <citation type="submission" date="2021-03" db="EMBL/GenBank/DDBJ databases">
        <title>novel species isolated from a fishpond in China.</title>
        <authorList>
            <person name="Lu H."/>
            <person name="Cai Z."/>
        </authorList>
    </citation>
    <scope>NUCLEOTIDE SEQUENCE</scope>
    <source>
        <strain evidence="7">JCM 30855</strain>
    </source>
</reference>
<dbReference type="EMBL" id="JAFKCV010000005">
    <property type="protein sequence ID" value="MBN7825904.1"/>
    <property type="molecule type" value="Genomic_DNA"/>
</dbReference>
<comment type="similarity">
    <text evidence="5">Belongs to the truncated hemoglobin family. Group II subfamily.</text>
</comment>